<accession>A0A6N2U9U6</accession>
<evidence type="ECO:0000313" key="1">
    <source>
        <dbReference type="EMBL" id="VYT14498.1"/>
    </source>
</evidence>
<organism evidence="1">
    <name type="scientific">Citrobacter amalonaticus</name>
    <dbReference type="NCBI Taxonomy" id="35703"/>
    <lineage>
        <taxon>Bacteria</taxon>
        <taxon>Pseudomonadati</taxon>
        <taxon>Pseudomonadota</taxon>
        <taxon>Gammaproteobacteria</taxon>
        <taxon>Enterobacterales</taxon>
        <taxon>Enterobacteriaceae</taxon>
        <taxon>Citrobacter</taxon>
    </lineage>
</organism>
<dbReference type="AlphaFoldDB" id="A0A6N2U9U6"/>
<dbReference type="EMBL" id="CACRTI010000004">
    <property type="protein sequence ID" value="VYT14498.1"/>
    <property type="molecule type" value="Genomic_DNA"/>
</dbReference>
<reference evidence="1" key="1">
    <citation type="submission" date="2019-11" db="EMBL/GenBank/DDBJ databases">
        <authorList>
            <person name="Feng L."/>
        </authorList>
    </citation>
    <scope>NUCLEOTIDE SEQUENCE</scope>
    <source>
        <strain evidence="1">CAmalonaticusLFYP1</strain>
    </source>
</reference>
<name>A0A6N2U9U6_CITAM</name>
<sequence>MIYIGLPQWSHPKWVRLGITGLEEYARHFNCVTQAF</sequence>
<gene>
    <name evidence="1" type="ORF">CALFYP1_02943</name>
</gene>
<dbReference type="SUPFAM" id="SSF117396">
    <property type="entry name" value="TM1631-like"/>
    <property type="match status" value="1"/>
</dbReference>
<protein>
    <submittedName>
        <fullName evidence="1">Uncharacterized protein</fullName>
    </submittedName>
</protein>
<dbReference type="Gene3D" id="3.20.20.410">
    <property type="entry name" value="Protein of unknown function UPF0759"/>
    <property type="match status" value="1"/>
</dbReference>
<proteinExistence type="predicted"/>
<dbReference type="InterPro" id="IPR036520">
    <property type="entry name" value="UPF0759_sf"/>
</dbReference>